<dbReference type="EMBL" id="ML213605">
    <property type="protein sequence ID" value="TFK37896.1"/>
    <property type="molecule type" value="Genomic_DNA"/>
</dbReference>
<evidence type="ECO:0000259" key="1">
    <source>
        <dbReference type="Pfam" id="PF22041"/>
    </source>
</evidence>
<protein>
    <recommendedName>
        <fullName evidence="1">Glutathione S-transferase UstS-like C-terminal domain-containing protein</fullName>
    </recommendedName>
</protein>
<dbReference type="SUPFAM" id="SSF47616">
    <property type="entry name" value="GST C-terminal domain-like"/>
    <property type="match status" value="1"/>
</dbReference>
<keyword evidence="3" id="KW-1185">Reference proteome</keyword>
<dbReference type="Proteomes" id="UP000308652">
    <property type="component" value="Unassembled WGS sequence"/>
</dbReference>
<dbReference type="Gene3D" id="1.20.1050.10">
    <property type="match status" value="1"/>
</dbReference>
<evidence type="ECO:0000313" key="2">
    <source>
        <dbReference type="EMBL" id="TFK37896.1"/>
    </source>
</evidence>
<evidence type="ECO:0000313" key="3">
    <source>
        <dbReference type="Proteomes" id="UP000308652"/>
    </source>
</evidence>
<sequence>MITFYDIASTVFVELQTIPYKTEWIEWSDIESVCKRMGIPPSTKKADGSDFYTLPAIYDPSTNTGVSDSLVIAAYLDKTYPNKPTLLPAGTEALHAAFVDAFVSKMGSFRLFLSVMLKRLSPSTVDFFISSRPAILGRPFLGIIPVGDELQAEWKNLEASLSTVDGWYQRNGGGPFIMGDKPTFADFVVGGLLGLGKALSDDIPEWKDVLEWNDRRWKKLWRNTRM</sequence>
<dbReference type="STRING" id="68775.A0A5C3M0N5"/>
<dbReference type="InterPro" id="IPR054416">
    <property type="entry name" value="GST_UstS-like_C"/>
</dbReference>
<dbReference type="OrthoDB" id="4951845at2759"/>
<proteinExistence type="predicted"/>
<dbReference type="InterPro" id="IPR036282">
    <property type="entry name" value="Glutathione-S-Trfase_C_sf"/>
</dbReference>
<dbReference type="Pfam" id="PF22041">
    <property type="entry name" value="GST_C_7"/>
    <property type="match status" value="1"/>
</dbReference>
<reference evidence="2 3" key="1">
    <citation type="journal article" date="2019" name="Nat. Ecol. Evol.">
        <title>Megaphylogeny resolves global patterns of mushroom evolution.</title>
        <authorList>
            <person name="Varga T."/>
            <person name="Krizsan K."/>
            <person name="Foldi C."/>
            <person name="Dima B."/>
            <person name="Sanchez-Garcia M."/>
            <person name="Sanchez-Ramirez S."/>
            <person name="Szollosi G.J."/>
            <person name="Szarkandi J.G."/>
            <person name="Papp V."/>
            <person name="Albert L."/>
            <person name="Andreopoulos W."/>
            <person name="Angelini C."/>
            <person name="Antonin V."/>
            <person name="Barry K.W."/>
            <person name="Bougher N.L."/>
            <person name="Buchanan P."/>
            <person name="Buyck B."/>
            <person name="Bense V."/>
            <person name="Catcheside P."/>
            <person name="Chovatia M."/>
            <person name="Cooper J."/>
            <person name="Damon W."/>
            <person name="Desjardin D."/>
            <person name="Finy P."/>
            <person name="Geml J."/>
            <person name="Haridas S."/>
            <person name="Hughes K."/>
            <person name="Justo A."/>
            <person name="Karasinski D."/>
            <person name="Kautmanova I."/>
            <person name="Kiss B."/>
            <person name="Kocsube S."/>
            <person name="Kotiranta H."/>
            <person name="LaButti K.M."/>
            <person name="Lechner B.E."/>
            <person name="Liimatainen K."/>
            <person name="Lipzen A."/>
            <person name="Lukacs Z."/>
            <person name="Mihaltcheva S."/>
            <person name="Morgado L.N."/>
            <person name="Niskanen T."/>
            <person name="Noordeloos M.E."/>
            <person name="Ohm R.A."/>
            <person name="Ortiz-Santana B."/>
            <person name="Ovrebo C."/>
            <person name="Racz N."/>
            <person name="Riley R."/>
            <person name="Savchenko A."/>
            <person name="Shiryaev A."/>
            <person name="Soop K."/>
            <person name="Spirin V."/>
            <person name="Szebenyi C."/>
            <person name="Tomsovsky M."/>
            <person name="Tulloss R.E."/>
            <person name="Uehling J."/>
            <person name="Grigoriev I.V."/>
            <person name="Vagvolgyi C."/>
            <person name="Papp T."/>
            <person name="Martin F.M."/>
            <person name="Miettinen O."/>
            <person name="Hibbett D.S."/>
            <person name="Nagy L.G."/>
        </authorList>
    </citation>
    <scope>NUCLEOTIDE SEQUENCE [LARGE SCALE GENOMIC DNA]</scope>
    <source>
        <strain evidence="2 3">CBS 166.37</strain>
    </source>
</reference>
<name>A0A5C3M0N5_9AGAR</name>
<gene>
    <name evidence="2" type="ORF">BDQ12DRAFT_666506</name>
</gene>
<dbReference type="AlphaFoldDB" id="A0A5C3M0N5"/>
<accession>A0A5C3M0N5</accession>
<feature type="domain" description="Glutathione S-transferase UstS-like C-terminal" evidence="1">
    <location>
        <begin position="93"/>
        <end position="223"/>
    </location>
</feature>
<dbReference type="Gene3D" id="3.40.30.10">
    <property type="entry name" value="Glutaredoxin"/>
    <property type="match status" value="1"/>
</dbReference>
<organism evidence="2 3">
    <name type="scientific">Crucibulum laeve</name>
    <dbReference type="NCBI Taxonomy" id="68775"/>
    <lineage>
        <taxon>Eukaryota</taxon>
        <taxon>Fungi</taxon>
        <taxon>Dikarya</taxon>
        <taxon>Basidiomycota</taxon>
        <taxon>Agaricomycotina</taxon>
        <taxon>Agaricomycetes</taxon>
        <taxon>Agaricomycetidae</taxon>
        <taxon>Agaricales</taxon>
        <taxon>Agaricineae</taxon>
        <taxon>Nidulariaceae</taxon>
        <taxon>Crucibulum</taxon>
    </lineage>
</organism>